<dbReference type="RefSeq" id="WP_345424104.1">
    <property type="nucleotide sequence ID" value="NZ_BAABGT010000083.1"/>
</dbReference>
<keyword evidence="4" id="KW-1185">Reference proteome</keyword>
<proteinExistence type="inferred from homology"/>
<reference evidence="4" key="1">
    <citation type="journal article" date="2019" name="Int. J. Syst. Evol. Microbiol.">
        <title>The Global Catalogue of Microorganisms (GCM) 10K type strain sequencing project: providing services to taxonomists for standard genome sequencing and annotation.</title>
        <authorList>
            <consortium name="The Broad Institute Genomics Platform"/>
            <consortium name="The Broad Institute Genome Sequencing Center for Infectious Disease"/>
            <person name="Wu L."/>
            <person name="Ma J."/>
        </authorList>
    </citation>
    <scope>NUCLEOTIDE SEQUENCE [LARGE SCALE GENOMIC DNA]</scope>
    <source>
        <strain evidence="4">JCM 17906</strain>
    </source>
</reference>
<sequence length="316" mass="34365">MARVLITGGSGLIGWRAVEQFVETGHEVVVYDLRPNYENLAGVRDEVEVVTGDVTDLPRLLSVMKKHRIDRVLHLAAFIAHESHSSPVASFTVNIMGSANVFDAALALDVERVCWASTVNAVGIMPDYDGTPVDEDYRCSPVSPYGAAKYGCEVMAGVYRAERGLDVIGIRPSLAYGLGRLTGGTGLFNDAVRRVAVGEPAVVNDFGRVPHSPIYNRDMAAMFVAGTLAPRTEHHLFNTPVEATYTGEEIAALLRKIRSDADVRVEPFPDYATPAPVMDGSRARAELGFTPRYTLEEGLREMLDFYTSAPTSEAQS</sequence>
<organism evidence="3 4">
    <name type="scientific">Pseudonocardia xishanensis</name>
    <dbReference type="NCBI Taxonomy" id="630995"/>
    <lineage>
        <taxon>Bacteria</taxon>
        <taxon>Bacillati</taxon>
        <taxon>Actinomycetota</taxon>
        <taxon>Actinomycetes</taxon>
        <taxon>Pseudonocardiales</taxon>
        <taxon>Pseudonocardiaceae</taxon>
        <taxon>Pseudonocardia</taxon>
    </lineage>
</organism>
<dbReference type="InterPro" id="IPR001509">
    <property type="entry name" value="Epimerase_deHydtase"/>
</dbReference>
<dbReference type="InterPro" id="IPR036291">
    <property type="entry name" value="NAD(P)-bd_dom_sf"/>
</dbReference>
<name>A0ABP8RYE1_9PSEU</name>
<evidence type="ECO:0000259" key="2">
    <source>
        <dbReference type="Pfam" id="PF01370"/>
    </source>
</evidence>
<comment type="caution">
    <text evidence="3">The sequence shown here is derived from an EMBL/GenBank/DDBJ whole genome shotgun (WGS) entry which is preliminary data.</text>
</comment>
<protein>
    <submittedName>
        <fullName evidence="3">SDR family oxidoreductase</fullName>
    </submittedName>
</protein>
<dbReference type="Proteomes" id="UP001501598">
    <property type="component" value="Unassembled WGS sequence"/>
</dbReference>
<evidence type="ECO:0000313" key="3">
    <source>
        <dbReference type="EMBL" id="GAA4554500.1"/>
    </source>
</evidence>
<gene>
    <name evidence="3" type="ORF">GCM10023175_52530</name>
</gene>
<dbReference type="Gene3D" id="3.40.50.720">
    <property type="entry name" value="NAD(P)-binding Rossmann-like Domain"/>
    <property type="match status" value="1"/>
</dbReference>
<dbReference type="PANTHER" id="PTHR43000">
    <property type="entry name" value="DTDP-D-GLUCOSE 4,6-DEHYDRATASE-RELATED"/>
    <property type="match status" value="1"/>
</dbReference>
<comment type="similarity">
    <text evidence="1">Belongs to the NAD(P)-dependent epimerase/dehydratase family.</text>
</comment>
<accession>A0ABP8RYE1</accession>
<feature type="domain" description="NAD-dependent epimerase/dehydratase" evidence="2">
    <location>
        <begin position="4"/>
        <end position="225"/>
    </location>
</feature>
<evidence type="ECO:0000313" key="4">
    <source>
        <dbReference type="Proteomes" id="UP001501598"/>
    </source>
</evidence>
<dbReference type="SUPFAM" id="SSF51735">
    <property type="entry name" value="NAD(P)-binding Rossmann-fold domains"/>
    <property type="match status" value="1"/>
</dbReference>
<dbReference type="EMBL" id="BAABGT010000083">
    <property type="protein sequence ID" value="GAA4554500.1"/>
    <property type="molecule type" value="Genomic_DNA"/>
</dbReference>
<dbReference type="Pfam" id="PF01370">
    <property type="entry name" value="Epimerase"/>
    <property type="match status" value="1"/>
</dbReference>
<evidence type="ECO:0000256" key="1">
    <source>
        <dbReference type="ARBA" id="ARBA00007637"/>
    </source>
</evidence>